<keyword evidence="8" id="KW-1185">Reference proteome</keyword>
<protein>
    <recommendedName>
        <fullName evidence="6">Zn(2)-C6 fungal-type domain-containing protein</fullName>
    </recommendedName>
</protein>
<reference evidence="7 8" key="1">
    <citation type="submission" date="2023-08" db="EMBL/GenBank/DDBJ databases">
        <title>Black Yeasts Isolated from many extreme environments.</title>
        <authorList>
            <person name="Coleine C."/>
            <person name="Stajich J.E."/>
            <person name="Selbmann L."/>
        </authorList>
    </citation>
    <scope>NUCLEOTIDE SEQUENCE [LARGE SCALE GENOMIC DNA]</scope>
    <source>
        <strain evidence="7 8">CCFEE 5792</strain>
    </source>
</reference>
<dbReference type="Pfam" id="PF00172">
    <property type="entry name" value="Zn_clus"/>
    <property type="match status" value="1"/>
</dbReference>
<evidence type="ECO:0000256" key="1">
    <source>
        <dbReference type="ARBA" id="ARBA00023015"/>
    </source>
</evidence>
<dbReference type="Pfam" id="PF11951">
    <property type="entry name" value="Fungal_trans_2"/>
    <property type="match status" value="1"/>
</dbReference>
<name>A0AAV9N5P2_9EURO</name>
<dbReference type="CDD" id="cd00067">
    <property type="entry name" value="GAL4"/>
    <property type="match status" value="1"/>
</dbReference>
<sequence>MVGVPRSKGCRICVQRRVKCDLTRPKCNNCAKGNRPCPGYDSNLRIHDEGSKLRKKFGQNELVVRSAEFDFTSPATNKSTPSSGGPSSESSPEEILDLVVGTNEFDFEAADAVTILRAEKLLPSYNAFFHFLEHEINPVANFDQSLQAAKGLSDLTLYTPIYSPYLVQEQLLNTFTSAIGAAGPQTLPAQMQNHRRWLSRLPSHFGQTLLDAAIRAVSMVHFGRVTSSDRMVEESRQFYGNALRLLNKALTDQGEGMASETLSATVLLSFYEMFASASNASWLRHAGGAGLLMRLRGPERHRYGLDRDCFLAYRHTIVIEAFQQDEECFLAKPEWIELAAQIHQDLRVSAISADRREIFDLGEEFYLENVNIPGTFRDARNLEIMKSSLSTDGYSDFKEALLERTRQHRYALKSINLRFRAALQKTGLETSSRMTSDRVFPLQYVYVNVFIASNNVGYWTIMLLLNIILKEAEKETHPERHGLYVMENHEIAMEICRTTPFMLTSSFLGPFFITFALRLCLMVFEPGDQRDWVVRKLIEIGATRISMASDIPGFEVGTSVKKDAHTPGLVDM</sequence>
<dbReference type="InterPro" id="IPR053178">
    <property type="entry name" value="Osmoadaptation_assoc"/>
</dbReference>
<dbReference type="Gene3D" id="4.10.240.10">
    <property type="entry name" value="Zn(2)-C6 fungal-type DNA-binding domain"/>
    <property type="match status" value="1"/>
</dbReference>
<dbReference type="GO" id="GO:0000981">
    <property type="term" value="F:DNA-binding transcription factor activity, RNA polymerase II-specific"/>
    <property type="evidence" value="ECO:0007669"/>
    <property type="project" value="InterPro"/>
</dbReference>
<evidence type="ECO:0000256" key="3">
    <source>
        <dbReference type="ARBA" id="ARBA00023163"/>
    </source>
</evidence>
<feature type="domain" description="Zn(2)-C6 fungal-type" evidence="6">
    <location>
        <begin position="9"/>
        <end position="37"/>
    </location>
</feature>
<evidence type="ECO:0000313" key="8">
    <source>
        <dbReference type="Proteomes" id="UP001358417"/>
    </source>
</evidence>
<keyword evidence="3" id="KW-0804">Transcription</keyword>
<comment type="caution">
    <text evidence="7">The sequence shown here is derived from an EMBL/GenBank/DDBJ whole genome shotgun (WGS) entry which is preliminary data.</text>
</comment>
<evidence type="ECO:0000259" key="6">
    <source>
        <dbReference type="PROSITE" id="PS50048"/>
    </source>
</evidence>
<keyword evidence="4" id="KW-0539">Nucleus</keyword>
<evidence type="ECO:0000313" key="7">
    <source>
        <dbReference type="EMBL" id="KAK5050004.1"/>
    </source>
</evidence>
<dbReference type="InterPro" id="IPR001138">
    <property type="entry name" value="Zn2Cys6_DnaBD"/>
</dbReference>
<keyword evidence="1" id="KW-0805">Transcription regulation</keyword>
<evidence type="ECO:0000256" key="2">
    <source>
        <dbReference type="ARBA" id="ARBA00023125"/>
    </source>
</evidence>
<dbReference type="PANTHER" id="PTHR38111">
    <property type="entry name" value="ZN(2)-C6 FUNGAL-TYPE DOMAIN-CONTAINING PROTEIN-RELATED"/>
    <property type="match status" value="1"/>
</dbReference>
<dbReference type="AlphaFoldDB" id="A0AAV9N5P2"/>
<feature type="region of interest" description="Disordered" evidence="5">
    <location>
        <begin position="73"/>
        <end position="93"/>
    </location>
</feature>
<dbReference type="Proteomes" id="UP001358417">
    <property type="component" value="Unassembled WGS sequence"/>
</dbReference>
<organism evidence="7 8">
    <name type="scientific">Exophiala bonariae</name>
    <dbReference type="NCBI Taxonomy" id="1690606"/>
    <lineage>
        <taxon>Eukaryota</taxon>
        <taxon>Fungi</taxon>
        <taxon>Dikarya</taxon>
        <taxon>Ascomycota</taxon>
        <taxon>Pezizomycotina</taxon>
        <taxon>Eurotiomycetes</taxon>
        <taxon>Chaetothyriomycetidae</taxon>
        <taxon>Chaetothyriales</taxon>
        <taxon>Herpotrichiellaceae</taxon>
        <taxon>Exophiala</taxon>
    </lineage>
</organism>
<dbReference type="PROSITE" id="PS50048">
    <property type="entry name" value="ZN2_CY6_FUNGAL_2"/>
    <property type="match status" value="1"/>
</dbReference>
<dbReference type="InterPro" id="IPR036864">
    <property type="entry name" value="Zn2-C6_fun-type_DNA-bd_sf"/>
</dbReference>
<dbReference type="SUPFAM" id="SSF57701">
    <property type="entry name" value="Zn2/Cys6 DNA-binding domain"/>
    <property type="match status" value="1"/>
</dbReference>
<evidence type="ECO:0000256" key="4">
    <source>
        <dbReference type="ARBA" id="ARBA00023242"/>
    </source>
</evidence>
<dbReference type="GO" id="GO:0003677">
    <property type="term" value="F:DNA binding"/>
    <property type="evidence" value="ECO:0007669"/>
    <property type="project" value="UniProtKB-KW"/>
</dbReference>
<dbReference type="GO" id="GO:0008270">
    <property type="term" value="F:zinc ion binding"/>
    <property type="evidence" value="ECO:0007669"/>
    <property type="project" value="InterPro"/>
</dbReference>
<keyword evidence="2" id="KW-0238">DNA-binding</keyword>
<dbReference type="SMART" id="SM00066">
    <property type="entry name" value="GAL4"/>
    <property type="match status" value="1"/>
</dbReference>
<feature type="compositionally biased region" description="Low complexity" evidence="5">
    <location>
        <begin position="81"/>
        <end position="90"/>
    </location>
</feature>
<dbReference type="EMBL" id="JAVRRD010000018">
    <property type="protein sequence ID" value="KAK5050004.1"/>
    <property type="molecule type" value="Genomic_DNA"/>
</dbReference>
<evidence type="ECO:0000256" key="5">
    <source>
        <dbReference type="SAM" id="MobiDB-lite"/>
    </source>
</evidence>
<dbReference type="GeneID" id="89972302"/>
<dbReference type="RefSeq" id="XP_064704814.1">
    <property type="nucleotide sequence ID" value="XM_064847702.1"/>
</dbReference>
<dbReference type="PANTHER" id="PTHR38111:SF6">
    <property type="entry name" value="FINGER DOMAIN PROTEIN, PUTATIVE (AFU_ORTHOLOGUE AFUA_8G01940)-RELATED"/>
    <property type="match status" value="1"/>
</dbReference>
<proteinExistence type="predicted"/>
<gene>
    <name evidence="7" type="ORF">LTR84_004123</name>
</gene>
<accession>A0AAV9N5P2</accession>
<dbReference type="InterPro" id="IPR021858">
    <property type="entry name" value="Fun_TF"/>
</dbReference>